<sequence>MITLVFLFSIVFTVLSTVNTVSADQSIIYVSDLTGNDSWNGESSIWDDLTMSGPKKSIKNATGTIISGGTVNIANGHYSGENNTNVVIDKNMTIAGESRGNTIINGTGSAQIFTIQRGINVIIKNLTFVNGTATQNLTLADKNITAGGAICNFGNLTIVNSTFRSNTATSEDISKNHAVAGGAVYNAGDLTVTVSDFINNTATGNLIGNNGTAGGSIFNIGSLTVDTSNFTGNSATAGGAIYNLGVLTVLNSIFTGNTAAGNNVTSGGAIYNEYNSTLNLNGGILNIYGSTFTGNQASGNGTSGGGAIGNEKNLTIKNSTFTGNKVISTGNTAMGGAIFNIGNLTVTNCKFGLNALTGNTANGKNNASAAGAILNSGNLTINGSEFNYNAAYFGGAVYNGGNLTVAGSNFTGNTAMGGAIFNTGNSTITSSNFTGNAANSAKGHSIGGAISNSGVLTVNNSKFNGNTATNGGAICNDGNATVINSTFTGNKVSSSDITVENYGGAIYNEGKLSVSVSNFTGNHAVSTNAMNLAYGGGAIFNFKEATVKTSKFSGNTADFGGALSNIGKLSVSSSTFTGNHAVSTISSYAFDGGAISNNGNLTVTYSTFTGNVGDVGGAISNWGNSTTTVIGSTFTGNNATSNGGAVYNEGKLTVNFCRIIGNRVKVSKYVSSTGYILEDIENYHGSANVRYNWWGSNAGPSKGRVVGATVSPWMVLTLRASPTTIKARGTSTIYADFFYDSNGGYHSYSSGHVPDGIPVSFTTKFGTINSKSSTVNGAAKSTLKAGSTGGIVNVAAKTDSQTVQIPLKVISAYPKNYATGVSRTSTIYIKFSQNIKTSTYWSKIYVKNLKTGKKVAISKWISGNTLYIKTNSRRYAYYWYQVYIPAAAVKDYANRNLATRYTFKFKTGRY</sequence>
<dbReference type="Pfam" id="PF02415">
    <property type="entry name" value="Chlam_PMP"/>
    <property type="match status" value="2"/>
</dbReference>
<evidence type="ECO:0000256" key="6">
    <source>
        <dbReference type="ARBA" id="ARBA00023136"/>
    </source>
</evidence>
<name>A0A2A2H605_METBR</name>
<evidence type="ECO:0000256" key="2">
    <source>
        <dbReference type="ARBA" id="ARBA00004442"/>
    </source>
</evidence>
<reference evidence="9 10" key="1">
    <citation type="journal article" date="2017" name="BMC Genomics">
        <title>Genomic analysis of methanogenic archaea reveals a shift towards energy conservation.</title>
        <authorList>
            <person name="Gilmore S.P."/>
            <person name="Henske J.K."/>
            <person name="Sexton J.A."/>
            <person name="Solomon K.V."/>
            <person name="Seppala S."/>
            <person name="Yoo J.I."/>
            <person name="Huyett L.M."/>
            <person name="Pressman A."/>
            <person name="Cogan J.Z."/>
            <person name="Kivenson V."/>
            <person name="Peng X."/>
            <person name="Tan Y."/>
            <person name="Valentine D.L."/>
            <person name="O'Malley M.A."/>
        </authorList>
    </citation>
    <scope>NUCLEOTIDE SEQUENCE [LARGE SCALE GENOMIC DNA]</scope>
    <source>
        <strain evidence="9 10">M.o.H.</strain>
    </source>
</reference>
<dbReference type="OrthoDB" id="78475at2157"/>
<dbReference type="Gene3D" id="2.160.20.10">
    <property type="entry name" value="Single-stranded right-handed beta-helix, Pectin lyase-like"/>
    <property type="match status" value="1"/>
</dbReference>
<keyword evidence="6" id="KW-0472">Membrane</keyword>
<accession>A0A2A2H605</accession>
<comment type="caution">
    <text evidence="9">The sequence shown here is derived from an EMBL/GenBank/DDBJ whole genome shotgun (WGS) entry which is preliminary data.</text>
</comment>
<dbReference type="GO" id="GO:0005576">
    <property type="term" value="C:extracellular region"/>
    <property type="evidence" value="ECO:0007669"/>
    <property type="project" value="UniProtKB-SubCell"/>
</dbReference>
<evidence type="ECO:0000256" key="3">
    <source>
        <dbReference type="ARBA" id="ARBA00004613"/>
    </source>
</evidence>
<keyword evidence="4" id="KW-0964">Secreted</keyword>
<dbReference type="Proteomes" id="UP000217784">
    <property type="component" value="Unassembled WGS sequence"/>
</dbReference>
<evidence type="ECO:0000313" key="9">
    <source>
        <dbReference type="EMBL" id="PAV04822.1"/>
    </source>
</evidence>
<dbReference type="PANTHER" id="PTHR11319:SF35">
    <property type="entry name" value="OUTER MEMBRANE PROTEIN PMPC-RELATED"/>
    <property type="match status" value="1"/>
</dbReference>
<gene>
    <name evidence="9" type="ORF">ASJ80_10960</name>
</gene>
<dbReference type="InterPro" id="IPR006626">
    <property type="entry name" value="PbH1"/>
</dbReference>
<evidence type="ECO:0000259" key="8">
    <source>
        <dbReference type="Pfam" id="PF13205"/>
    </source>
</evidence>
<evidence type="ECO:0000256" key="1">
    <source>
        <dbReference type="ARBA" id="ARBA00004196"/>
    </source>
</evidence>
<dbReference type="RefSeq" id="WP_069585457.1">
    <property type="nucleotide sequence ID" value="NZ_LMVM01000012.1"/>
</dbReference>
<dbReference type="SMART" id="SM00710">
    <property type="entry name" value="PbH1"/>
    <property type="match status" value="11"/>
</dbReference>
<evidence type="ECO:0000256" key="4">
    <source>
        <dbReference type="ARBA" id="ARBA00022525"/>
    </source>
</evidence>
<dbReference type="InterPro" id="IPR011050">
    <property type="entry name" value="Pectin_lyase_fold/virulence"/>
</dbReference>
<protein>
    <recommendedName>
        <fullName evidence="8">SbsA Ig-like domain-containing protein</fullName>
    </recommendedName>
</protein>
<dbReference type="InterPro" id="IPR003368">
    <property type="entry name" value="POMP_repeat"/>
</dbReference>
<evidence type="ECO:0000256" key="7">
    <source>
        <dbReference type="ARBA" id="ARBA00023237"/>
    </source>
</evidence>
<evidence type="ECO:0000313" key="10">
    <source>
        <dbReference type="Proteomes" id="UP000217784"/>
    </source>
</evidence>
<feature type="domain" description="SbsA Ig-like" evidence="8">
    <location>
        <begin position="805"/>
        <end position="907"/>
    </location>
</feature>
<dbReference type="Pfam" id="PF13205">
    <property type="entry name" value="Big_5"/>
    <property type="match status" value="1"/>
</dbReference>
<comment type="subcellular location">
    <subcellularLocation>
        <location evidence="1">Cell envelope</location>
    </subcellularLocation>
    <subcellularLocation>
        <location evidence="2">Cell outer membrane</location>
    </subcellularLocation>
    <subcellularLocation>
        <location evidence="3">Secreted</location>
    </subcellularLocation>
</comment>
<dbReference type="PANTHER" id="PTHR11319">
    <property type="entry name" value="G PROTEIN-COUPLED RECEPTOR-RELATED"/>
    <property type="match status" value="1"/>
</dbReference>
<dbReference type="AlphaFoldDB" id="A0A2A2H605"/>
<dbReference type="InterPro" id="IPR012334">
    <property type="entry name" value="Pectin_lyas_fold"/>
</dbReference>
<keyword evidence="10" id="KW-1185">Reference proteome</keyword>
<organism evidence="9 10">
    <name type="scientific">Methanobacterium bryantii</name>
    <dbReference type="NCBI Taxonomy" id="2161"/>
    <lineage>
        <taxon>Archaea</taxon>
        <taxon>Methanobacteriati</taxon>
        <taxon>Methanobacteriota</taxon>
        <taxon>Methanomada group</taxon>
        <taxon>Methanobacteria</taxon>
        <taxon>Methanobacteriales</taxon>
        <taxon>Methanobacteriaceae</taxon>
        <taxon>Methanobacterium</taxon>
    </lineage>
</organism>
<dbReference type="SUPFAM" id="SSF51126">
    <property type="entry name" value="Pectin lyase-like"/>
    <property type="match status" value="3"/>
</dbReference>
<dbReference type="InterPro" id="IPR032812">
    <property type="entry name" value="SbsA_Ig"/>
</dbReference>
<evidence type="ECO:0000256" key="5">
    <source>
        <dbReference type="ARBA" id="ARBA00022729"/>
    </source>
</evidence>
<dbReference type="EMBL" id="LMVM01000012">
    <property type="protein sequence ID" value="PAV04822.1"/>
    <property type="molecule type" value="Genomic_DNA"/>
</dbReference>
<proteinExistence type="predicted"/>
<keyword evidence="7" id="KW-0998">Cell outer membrane</keyword>
<keyword evidence="5" id="KW-0732">Signal</keyword>